<dbReference type="GO" id="GO:0005739">
    <property type="term" value="C:mitochondrion"/>
    <property type="evidence" value="ECO:0007669"/>
    <property type="project" value="TreeGrafter"/>
</dbReference>
<keyword evidence="2" id="KW-0285">Flavoprotein</keyword>
<keyword evidence="5" id="KW-0520">NAD</keyword>
<feature type="domain" description="FAD/NAD(P)-binding" evidence="6">
    <location>
        <begin position="6"/>
        <end position="335"/>
    </location>
</feature>
<keyword evidence="3" id="KW-0274">FAD</keyword>
<dbReference type="Pfam" id="PF07992">
    <property type="entry name" value="Pyr_redox_2"/>
    <property type="match status" value="1"/>
</dbReference>
<accession>A0A074Z0U4</accession>
<dbReference type="AlphaFoldDB" id="A0A074Z0U4"/>
<dbReference type="STRING" id="1043005.A0A074Z0U4"/>
<comment type="similarity">
    <text evidence="1">Belongs to the NADH dehydrogenase family.</text>
</comment>
<keyword evidence="4" id="KW-0560">Oxidoreductase</keyword>
<evidence type="ECO:0000256" key="1">
    <source>
        <dbReference type="ARBA" id="ARBA00005272"/>
    </source>
</evidence>
<dbReference type="OrthoDB" id="3244603at2759"/>
<proteinExistence type="inferred from homology"/>
<dbReference type="InterPro" id="IPR045024">
    <property type="entry name" value="NDH-2"/>
</dbReference>
<keyword evidence="8" id="KW-1185">Reference proteome</keyword>
<dbReference type="EMBL" id="KL584750">
    <property type="protein sequence ID" value="KEQ99992.1"/>
    <property type="molecule type" value="Genomic_DNA"/>
</dbReference>
<dbReference type="GO" id="GO:0003954">
    <property type="term" value="F:NADH dehydrogenase activity"/>
    <property type="evidence" value="ECO:0007669"/>
    <property type="project" value="InterPro"/>
</dbReference>
<evidence type="ECO:0000256" key="2">
    <source>
        <dbReference type="ARBA" id="ARBA00022630"/>
    </source>
</evidence>
<organism evidence="7 8">
    <name type="scientific">Aureobasidium subglaciale (strain EXF-2481)</name>
    <name type="common">Aureobasidium pullulans var. subglaciale</name>
    <dbReference type="NCBI Taxonomy" id="1043005"/>
    <lineage>
        <taxon>Eukaryota</taxon>
        <taxon>Fungi</taxon>
        <taxon>Dikarya</taxon>
        <taxon>Ascomycota</taxon>
        <taxon>Pezizomycotina</taxon>
        <taxon>Dothideomycetes</taxon>
        <taxon>Dothideomycetidae</taxon>
        <taxon>Dothideales</taxon>
        <taxon>Saccotheciaceae</taxon>
        <taxon>Aureobasidium</taxon>
    </lineage>
</organism>
<dbReference type="Gene3D" id="3.50.50.100">
    <property type="match status" value="1"/>
</dbReference>
<dbReference type="PANTHER" id="PTHR43706">
    <property type="entry name" value="NADH DEHYDROGENASE"/>
    <property type="match status" value="1"/>
</dbReference>
<dbReference type="SUPFAM" id="SSF51905">
    <property type="entry name" value="FAD/NAD(P)-binding domain"/>
    <property type="match status" value="2"/>
</dbReference>
<name>A0A074Z0U4_AURSE</name>
<reference evidence="7 8" key="1">
    <citation type="journal article" date="2014" name="BMC Genomics">
        <title>Genome sequencing of four Aureobasidium pullulans varieties: biotechnological potential, stress tolerance, and description of new species.</title>
        <authorList>
            <person name="Gostin Ar C."/>
            <person name="Ohm R.A."/>
            <person name="Kogej T."/>
            <person name="Sonjak S."/>
            <person name="Turk M."/>
            <person name="Zajc J."/>
            <person name="Zalar P."/>
            <person name="Grube M."/>
            <person name="Sun H."/>
            <person name="Han J."/>
            <person name="Sharma A."/>
            <person name="Chiniquy J."/>
            <person name="Ngan C.Y."/>
            <person name="Lipzen A."/>
            <person name="Barry K."/>
            <person name="Grigoriev I.V."/>
            <person name="Gunde-Cimerman N."/>
        </authorList>
    </citation>
    <scope>NUCLEOTIDE SEQUENCE [LARGE SCALE GENOMIC DNA]</scope>
    <source>
        <strain evidence="7 8">EXF-2481</strain>
    </source>
</reference>
<evidence type="ECO:0000256" key="3">
    <source>
        <dbReference type="ARBA" id="ARBA00022827"/>
    </source>
</evidence>
<evidence type="ECO:0000259" key="6">
    <source>
        <dbReference type="Pfam" id="PF07992"/>
    </source>
</evidence>
<evidence type="ECO:0000256" key="4">
    <source>
        <dbReference type="ARBA" id="ARBA00023002"/>
    </source>
</evidence>
<evidence type="ECO:0000256" key="5">
    <source>
        <dbReference type="ARBA" id="ARBA00023027"/>
    </source>
</evidence>
<sequence length="421" mass="47363">MEAKPTIAIIGSGWAGFVMSQQLSVAKYNIKIISPIRTLQYTPLLASAACGLFDFRLAEEPMRRRHRSNVQYYKAMAESIDFEKRVVKCKPSVSEFCKNQTYEIKYDKLVIAPGCDVQTFGTPGAKEHALFLRTTTDARLIQERILEILDAASLPDVTEQQQRDFLTIRVIGGGPIGIEVTAELYDLWNEDLKFLYPHLAGKFSIVIHDVAPTILSPFDDKLGDYAVQSLHQKKVELKTSSHIEKVEKDAIYTKEDGKLPYGMLIWATGNKANSLLDKLDVKKPEEGMPRILTDKYLRVLRPDGTPIDGTYAMGDAADIEGYSLPTLAEAALQKGEYLTRELNNEADGIAAQAFEYKQKALLAYLGKGDGVIGGKQDWTGESAWLAWRSSNLSWTQSWRRKIMISINWLFVWWGGRDIARK</sequence>
<protein>
    <recommendedName>
        <fullName evidence="6">FAD/NAD(P)-binding domain-containing protein</fullName>
    </recommendedName>
</protein>
<dbReference type="HOGENOM" id="CLU_021377_1_2_1"/>
<evidence type="ECO:0000313" key="8">
    <source>
        <dbReference type="Proteomes" id="UP000030641"/>
    </source>
</evidence>
<dbReference type="InParanoid" id="A0A074Z0U4"/>
<dbReference type="PANTHER" id="PTHR43706:SF17">
    <property type="entry name" value="NADH DEHYDROGENASE (EUROFUNG)"/>
    <property type="match status" value="1"/>
</dbReference>
<gene>
    <name evidence="7" type="ORF">AUEXF2481DRAFT_45820</name>
</gene>
<dbReference type="RefSeq" id="XP_013348244.1">
    <property type="nucleotide sequence ID" value="XM_013492790.1"/>
</dbReference>
<dbReference type="InterPro" id="IPR036188">
    <property type="entry name" value="FAD/NAD-bd_sf"/>
</dbReference>
<dbReference type="GeneID" id="25368010"/>
<dbReference type="InterPro" id="IPR023753">
    <property type="entry name" value="FAD/NAD-binding_dom"/>
</dbReference>
<dbReference type="Proteomes" id="UP000030641">
    <property type="component" value="Unassembled WGS sequence"/>
</dbReference>
<evidence type="ECO:0000313" key="7">
    <source>
        <dbReference type="EMBL" id="KEQ99992.1"/>
    </source>
</evidence>
<dbReference type="OMA" id="WHLIDIA"/>
<dbReference type="PRINTS" id="PR00368">
    <property type="entry name" value="FADPNR"/>
</dbReference>